<accession>R7QEU6</accession>
<dbReference type="PANTHER" id="PTHR11496">
    <property type="entry name" value="ALCOHOL DEHYDROGENASE"/>
    <property type="match status" value="1"/>
</dbReference>
<dbReference type="Gramene" id="CDF36599">
    <property type="protein sequence ID" value="CDF36599"/>
    <property type="gene ID" value="CHC_T00004859001"/>
</dbReference>
<dbReference type="PANTHER" id="PTHR11496:SF102">
    <property type="entry name" value="ALCOHOL DEHYDROGENASE 4"/>
    <property type="match status" value="1"/>
</dbReference>
<evidence type="ECO:0000313" key="5">
    <source>
        <dbReference type="Proteomes" id="UP000012073"/>
    </source>
</evidence>
<evidence type="ECO:0000256" key="1">
    <source>
        <dbReference type="ARBA" id="ARBA00007358"/>
    </source>
</evidence>
<gene>
    <name evidence="4" type="ORF">CHC_T00004859001</name>
</gene>
<dbReference type="SUPFAM" id="SSF56796">
    <property type="entry name" value="Dehydroquinate synthase-like"/>
    <property type="match status" value="1"/>
</dbReference>
<dbReference type="AlphaFoldDB" id="R7QEU6"/>
<proteinExistence type="inferred from homology"/>
<sequence length="500" mass="54079">MAADLIDDDGWSVSRYFPVFPDKIGWEKPSTLLDQEEEPAGDEALSFLGPVGEAPEGVLITAPSSAPLSIPTSDCRLLQGAGAFDELKKVIREITGKEDGEIKSMIICGWNAGRVQPLLVQLQLVKEKDPGVISFKFGLSVEDCDASIERLKKGTAFIKEHEPDVILGYGGGAVMDMTKALGLLGNASFDEIDESVRQINAAADTCMPRVRVSVSTRPIPVVLIPTTIGAGAEMTDLCVFKANLATGAPRRICVDFGSENNVLRIANDRVILSDSRLIGPRILYGIHAAHGALMLICRGIDVLLSLYDQAGHQGVKQAEEAVAGTSEVLMDIYREPRKASGQTRDPLAYAQTKVGLAADCAGKLGLVAKLSLAAVDEIIDELYPRCFRAIFIRVTAALLTKIISLEKDEACRIFADHVAKAMLVQTPQQAVQRLLRRAEDVDVPLLPRLGLLHRTVPSAAAHAVKAILLEPELSSLEHRLADETLLQDVLHDAIDQDYEL</sequence>
<dbReference type="Proteomes" id="UP000012073">
    <property type="component" value="Unassembled WGS sequence"/>
</dbReference>
<reference evidence="5" key="1">
    <citation type="journal article" date="2013" name="Proc. Natl. Acad. Sci. U.S.A.">
        <title>Genome structure and metabolic features in the red seaweed Chondrus crispus shed light on evolution of the Archaeplastida.</title>
        <authorList>
            <person name="Collen J."/>
            <person name="Porcel B."/>
            <person name="Carre W."/>
            <person name="Ball S.G."/>
            <person name="Chaparro C."/>
            <person name="Tonon T."/>
            <person name="Barbeyron T."/>
            <person name="Michel G."/>
            <person name="Noel B."/>
            <person name="Valentin K."/>
            <person name="Elias M."/>
            <person name="Artiguenave F."/>
            <person name="Arun A."/>
            <person name="Aury J.M."/>
            <person name="Barbosa-Neto J.F."/>
            <person name="Bothwell J.H."/>
            <person name="Bouget F.Y."/>
            <person name="Brillet L."/>
            <person name="Cabello-Hurtado F."/>
            <person name="Capella-Gutierrez S."/>
            <person name="Charrier B."/>
            <person name="Cladiere L."/>
            <person name="Cock J.M."/>
            <person name="Coelho S.M."/>
            <person name="Colleoni C."/>
            <person name="Czjzek M."/>
            <person name="Da Silva C."/>
            <person name="Delage L."/>
            <person name="Denoeud F."/>
            <person name="Deschamps P."/>
            <person name="Dittami S.M."/>
            <person name="Gabaldon T."/>
            <person name="Gachon C.M."/>
            <person name="Groisillier A."/>
            <person name="Herve C."/>
            <person name="Jabbari K."/>
            <person name="Katinka M."/>
            <person name="Kloareg B."/>
            <person name="Kowalczyk N."/>
            <person name="Labadie K."/>
            <person name="Leblanc C."/>
            <person name="Lopez P.J."/>
            <person name="McLachlan D.H."/>
            <person name="Meslet-Cladiere L."/>
            <person name="Moustafa A."/>
            <person name="Nehr Z."/>
            <person name="Nyvall Collen P."/>
            <person name="Panaud O."/>
            <person name="Partensky F."/>
            <person name="Poulain J."/>
            <person name="Rensing S.A."/>
            <person name="Rousvoal S."/>
            <person name="Samson G."/>
            <person name="Symeonidi A."/>
            <person name="Weissenbach J."/>
            <person name="Zambounis A."/>
            <person name="Wincker P."/>
            <person name="Boyen C."/>
        </authorList>
    </citation>
    <scope>NUCLEOTIDE SEQUENCE [LARGE SCALE GENOMIC DNA]</scope>
    <source>
        <strain evidence="5">cv. Stackhouse</strain>
    </source>
</reference>
<dbReference type="Gene3D" id="3.40.50.1970">
    <property type="match status" value="1"/>
</dbReference>
<dbReference type="RefSeq" id="XP_005716418.1">
    <property type="nucleotide sequence ID" value="XM_005716361.1"/>
</dbReference>
<dbReference type="GO" id="GO:0004022">
    <property type="term" value="F:alcohol dehydrogenase (NAD+) activity"/>
    <property type="evidence" value="ECO:0007669"/>
    <property type="project" value="TreeGrafter"/>
</dbReference>
<evidence type="ECO:0000313" key="4">
    <source>
        <dbReference type="EMBL" id="CDF36599.1"/>
    </source>
</evidence>
<dbReference type="InterPro" id="IPR039697">
    <property type="entry name" value="Alcohol_dehydrogenase_Fe"/>
</dbReference>
<name>R7QEU6_CHOCR</name>
<organism evidence="4 5">
    <name type="scientific">Chondrus crispus</name>
    <name type="common">Carrageen Irish moss</name>
    <name type="synonym">Polymorpha crispa</name>
    <dbReference type="NCBI Taxonomy" id="2769"/>
    <lineage>
        <taxon>Eukaryota</taxon>
        <taxon>Rhodophyta</taxon>
        <taxon>Florideophyceae</taxon>
        <taxon>Rhodymeniophycidae</taxon>
        <taxon>Gigartinales</taxon>
        <taxon>Gigartinaceae</taxon>
        <taxon>Chondrus</taxon>
    </lineage>
</organism>
<dbReference type="OrthoDB" id="339764at2759"/>
<dbReference type="Pfam" id="PF00465">
    <property type="entry name" value="Fe-ADH"/>
    <property type="match status" value="1"/>
</dbReference>
<dbReference type="KEGG" id="ccp:CHC_T00004859001"/>
<keyword evidence="2" id="KW-0560">Oxidoreductase</keyword>
<protein>
    <recommendedName>
        <fullName evidence="3">Alcohol dehydrogenase iron-type/glycerol dehydrogenase GldA domain-containing protein</fullName>
    </recommendedName>
</protein>
<evidence type="ECO:0000259" key="3">
    <source>
        <dbReference type="Pfam" id="PF00465"/>
    </source>
</evidence>
<feature type="domain" description="Alcohol dehydrogenase iron-type/glycerol dehydrogenase GldA" evidence="3">
    <location>
        <begin position="76"/>
        <end position="241"/>
    </location>
</feature>
<comment type="similarity">
    <text evidence="1">Belongs to the iron-containing alcohol dehydrogenase family.</text>
</comment>
<dbReference type="EMBL" id="HG001791">
    <property type="protein sequence ID" value="CDF36599.1"/>
    <property type="molecule type" value="Genomic_DNA"/>
</dbReference>
<dbReference type="InterPro" id="IPR001670">
    <property type="entry name" value="ADH_Fe/GldA"/>
</dbReference>
<dbReference type="GO" id="GO:0046872">
    <property type="term" value="F:metal ion binding"/>
    <property type="evidence" value="ECO:0007669"/>
    <property type="project" value="InterPro"/>
</dbReference>
<evidence type="ECO:0000256" key="2">
    <source>
        <dbReference type="ARBA" id="ARBA00023002"/>
    </source>
</evidence>
<dbReference type="GeneID" id="17324127"/>
<keyword evidence="5" id="KW-1185">Reference proteome</keyword>